<dbReference type="STRING" id="320787.CA2015_2380"/>
<feature type="domain" description="Sialidase" evidence="1">
    <location>
        <begin position="116"/>
        <end position="344"/>
    </location>
</feature>
<reference evidence="2 3" key="1">
    <citation type="submission" date="2015-07" db="EMBL/GenBank/DDBJ databases">
        <authorList>
            <person name="Kim K.M."/>
        </authorList>
    </citation>
    <scope>NUCLEOTIDE SEQUENCE [LARGE SCALE GENOMIC DNA]</scope>
    <source>
        <strain evidence="2 3">KCTC 12363</strain>
    </source>
</reference>
<accession>A0A0H4PBG8</accession>
<dbReference type="PATRIC" id="fig|320787.5.peg.2606"/>
<gene>
    <name evidence="2" type="ORF">CA2015_2380</name>
</gene>
<dbReference type="EMBL" id="CP012040">
    <property type="protein sequence ID" value="AKP51796.1"/>
    <property type="molecule type" value="Genomic_DNA"/>
</dbReference>
<dbReference type="SUPFAM" id="SSF50939">
    <property type="entry name" value="Sialidases"/>
    <property type="match status" value="1"/>
</dbReference>
<evidence type="ECO:0000313" key="2">
    <source>
        <dbReference type="EMBL" id="AKP51796.1"/>
    </source>
</evidence>
<dbReference type="InterPro" id="IPR036278">
    <property type="entry name" value="Sialidase_sf"/>
</dbReference>
<organism evidence="2 3">
    <name type="scientific">Cyclobacterium amurskyense</name>
    <dbReference type="NCBI Taxonomy" id="320787"/>
    <lineage>
        <taxon>Bacteria</taxon>
        <taxon>Pseudomonadati</taxon>
        <taxon>Bacteroidota</taxon>
        <taxon>Cytophagia</taxon>
        <taxon>Cytophagales</taxon>
        <taxon>Cyclobacteriaceae</taxon>
        <taxon>Cyclobacterium</taxon>
    </lineage>
</organism>
<dbReference type="Pfam" id="PF13088">
    <property type="entry name" value="BNR_2"/>
    <property type="match status" value="1"/>
</dbReference>
<keyword evidence="3" id="KW-1185">Reference proteome</keyword>
<dbReference type="Proteomes" id="UP000036520">
    <property type="component" value="Chromosome"/>
</dbReference>
<proteinExistence type="predicted"/>
<dbReference type="CDD" id="cd15482">
    <property type="entry name" value="Sialidase_non-viral"/>
    <property type="match status" value="1"/>
</dbReference>
<dbReference type="Gene3D" id="2.120.10.10">
    <property type="match status" value="1"/>
</dbReference>
<dbReference type="KEGG" id="camu:CA2015_2380"/>
<dbReference type="InterPro" id="IPR011040">
    <property type="entry name" value="Sialidase"/>
</dbReference>
<sequence>MSKADLSSRLVQGFMILFLLFSFSTMQRLKAQNKKTVLQLDPGENNPRNSEGDFIRLKDGRIMFIYTHFTGNSASDFGSAFLAARYSEDDGQTWTDEDRTIVPNDGKMNVMSVSLLRLQDGNIALFYARKNGISDCKPLMRISKDEGQTWSAPTSCITDREGYFVLNNNRVLQLENGRLIMPVALHRTSEGEDFNEKGRLFTYFSDDNGATWKSGKEVKNQYDIVFQEPGLVALKNGKLMMIIRTDDGVQYSSYSKNLGKKWTPAKPTNISSPVSPATIARIPSTGDLLMVWNNNGVKEGMYKGKRTPLNIAISKDEGKTWESEKVLEDDPDGWYCYTAIHFVNDDEVLLSYCAGDRPAGTGLSVTRLTLLDLDWVYGD</sequence>
<protein>
    <submittedName>
        <fullName evidence="2">Sialidase</fullName>
    </submittedName>
</protein>
<name>A0A0H4PBG8_9BACT</name>
<evidence type="ECO:0000313" key="3">
    <source>
        <dbReference type="Proteomes" id="UP000036520"/>
    </source>
</evidence>
<dbReference type="PANTHER" id="PTHR43752">
    <property type="entry name" value="BNR/ASP-BOX REPEAT FAMILY PROTEIN"/>
    <property type="match status" value="1"/>
</dbReference>
<dbReference type="PANTHER" id="PTHR43752:SF2">
    <property type="entry name" value="BNR_ASP-BOX REPEAT FAMILY PROTEIN"/>
    <property type="match status" value="1"/>
</dbReference>
<dbReference type="AlphaFoldDB" id="A0A0H4PBG8"/>
<evidence type="ECO:0000259" key="1">
    <source>
        <dbReference type="Pfam" id="PF13088"/>
    </source>
</evidence>